<keyword evidence="3" id="KW-1185">Reference proteome</keyword>
<comment type="function">
    <text evidence="1">SASP are bound to spore DNA. They are double-stranded DNA-binding proteins that cause DNA to change to an a-like conformation. They protect the DNA backbone from chemical and enzymatic cleavage and are thus involved in dormant spore's high resistance to UV light.</text>
</comment>
<dbReference type="PANTHER" id="PTHR36107:SF1">
    <property type="entry name" value="SMALL, ACID-SOLUBLE SPORE PROTEIN A"/>
    <property type="match status" value="1"/>
</dbReference>
<dbReference type="Proteomes" id="UP001057291">
    <property type="component" value="Unassembled WGS sequence"/>
</dbReference>
<dbReference type="InterPro" id="IPR001448">
    <property type="entry name" value="SASP_alpha/beta-type"/>
</dbReference>
<protein>
    <recommendedName>
        <fullName evidence="4">Alpha/beta-type small acid-soluble spore protein</fullName>
    </recommendedName>
</protein>
<evidence type="ECO:0000313" key="3">
    <source>
        <dbReference type="Proteomes" id="UP001057291"/>
    </source>
</evidence>
<dbReference type="GO" id="GO:0003690">
    <property type="term" value="F:double-stranded DNA binding"/>
    <property type="evidence" value="ECO:0007669"/>
    <property type="project" value="InterPro"/>
</dbReference>
<evidence type="ECO:0008006" key="4">
    <source>
        <dbReference type="Google" id="ProtNLM"/>
    </source>
</evidence>
<proteinExistence type="predicted"/>
<dbReference type="EMBL" id="BOQE01000001">
    <property type="protein sequence ID" value="GIM47345.1"/>
    <property type="molecule type" value="Genomic_DNA"/>
</dbReference>
<accession>A0AAV4LHL8</accession>
<dbReference type="AlphaFoldDB" id="A0AAV4LHL8"/>
<dbReference type="Pfam" id="PF00269">
    <property type="entry name" value="SASP"/>
    <property type="match status" value="1"/>
</dbReference>
<evidence type="ECO:0000256" key="1">
    <source>
        <dbReference type="ARBA" id="ARBA00003863"/>
    </source>
</evidence>
<name>A0AAV4LHL8_9BACL</name>
<comment type="caution">
    <text evidence="2">The sequence shown here is derived from an EMBL/GenBank/DDBJ whole genome shotgun (WGS) entry which is preliminary data.</text>
</comment>
<dbReference type="InterPro" id="IPR038300">
    <property type="entry name" value="SASP_sf_alpha/beta"/>
</dbReference>
<sequence length="101" mass="11155">MARRRNRILVPEARQVLDRLKCELVREEQGLTNTVTCSTNPNDIKYEVAEQLGVPLLQGDNGDLTTRQAGKVGGQLGGSMVRKLVEIAQQKLAEENGKEPI</sequence>
<dbReference type="PANTHER" id="PTHR36107">
    <property type="entry name" value="SMALL, ACID-SOLUBLE SPORE PROTEIN A"/>
    <property type="match status" value="1"/>
</dbReference>
<dbReference type="GO" id="GO:0006265">
    <property type="term" value="P:DNA topological change"/>
    <property type="evidence" value="ECO:0007669"/>
    <property type="project" value="InterPro"/>
</dbReference>
<dbReference type="RefSeq" id="WP_282200337.1">
    <property type="nucleotide sequence ID" value="NZ_BOQE01000001.1"/>
</dbReference>
<dbReference type="InterPro" id="IPR050847">
    <property type="entry name" value="SASP_DNA-binding"/>
</dbReference>
<organism evidence="2 3">
    <name type="scientific">Collibacillus ludicampi</name>
    <dbReference type="NCBI Taxonomy" id="2771369"/>
    <lineage>
        <taxon>Bacteria</taxon>
        <taxon>Bacillati</taxon>
        <taxon>Bacillota</taxon>
        <taxon>Bacilli</taxon>
        <taxon>Bacillales</taxon>
        <taxon>Alicyclobacillaceae</taxon>
        <taxon>Collibacillus</taxon>
    </lineage>
</organism>
<reference evidence="2" key="1">
    <citation type="journal article" date="2023" name="Int. J. Syst. Evol. Microbiol.">
        <title>Collibacillus ludicampi gen. nov., sp. nov., a new soil bacterium of the family Alicyclobacillaceae.</title>
        <authorList>
            <person name="Jojima T."/>
            <person name="Ioku Y."/>
            <person name="Fukuta Y."/>
            <person name="Shirasaka N."/>
            <person name="Matsumura Y."/>
            <person name="Mori M."/>
        </authorList>
    </citation>
    <scope>NUCLEOTIDE SEQUENCE</scope>
    <source>
        <strain evidence="2">TP075</strain>
    </source>
</reference>
<gene>
    <name evidence="2" type="ORF">DNHGIG_28940</name>
</gene>
<dbReference type="Gene3D" id="6.10.10.80">
    <property type="entry name" value="Small, acid-soluble spore protein, alpha/beta type-like"/>
    <property type="match status" value="1"/>
</dbReference>
<evidence type="ECO:0000313" key="2">
    <source>
        <dbReference type="EMBL" id="GIM47345.1"/>
    </source>
</evidence>